<dbReference type="InterPro" id="IPR013924">
    <property type="entry name" value="RNase_H2_suC"/>
</dbReference>
<evidence type="ECO:0000313" key="2">
    <source>
        <dbReference type="EMBL" id="GJN94512.1"/>
    </source>
</evidence>
<evidence type="ECO:0000313" key="3">
    <source>
        <dbReference type="Proteomes" id="UP001342314"/>
    </source>
</evidence>
<feature type="compositionally biased region" description="Low complexity" evidence="1">
    <location>
        <begin position="149"/>
        <end position="164"/>
    </location>
</feature>
<dbReference type="AlphaFoldDB" id="A0AAV5GYS4"/>
<keyword evidence="3" id="KW-1185">Reference proteome</keyword>
<feature type="compositionally biased region" description="Gly residues" evidence="1">
    <location>
        <begin position="176"/>
        <end position="185"/>
    </location>
</feature>
<accession>A0AAV5GYS4</accession>
<gene>
    <name evidence="2" type="ORF">Rhopal_007594-T1</name>
</gene>
<name>A0AAV5GYS4_9BASI</name>
<dbReference type="GO" id="GO:0006401">
    <property type="term" value="P:RNA catabolic process"/>
    <property type="evidence" value="ECO:0007669"/>
    <property type="project" value="InterPro"/>
</dbReference>
<proteinExistence type="predicted"/>
<feature type="region of interest" description="Disordered" evidence="1">
    <location>
        <begin position="297"/>
        <end position="317"/>
    </location>
</feature>
<dbReference type="Pfam" id="PF08615">
    <property type="entry name" value="RNase_H2_suC"/>
    <property type="match status" value="1"/>
</dbReference>
<feature type="compositionally biased region" description="Polar residues" evidence="1">
    <location>
        <begin position="81"/>
        <end position="93"/>
    </location>
</feature>
<dbReference type="CDD" id="cd09271">
    <property type="entry name" value="RNase_H2-C"/>
    <property type="match status" value="1"/>
</dbReference>
<dbReference type="GO" id="GO:0032299">
    <property type="term" value="C:ribonuclease H2 complex"/>
    <property type="evidence" value="ECO:0007669"/>
    <property type="project" value="InterPro"/>
</dbReference>
<protein>
    <submittedName>
        <fullName evidence="2">Uncharacterized protein</fullName>
    </submittedName>
</protein>
<sequence length="391" mass="40518">MAPAQTVLALSSTPLPSLDSVSLLPFSLAHDGPAPLSTYFLPRAYPAGPDAPPQHRQATFRGRRIVSSRLDLPQGYRGLVFSTSAPLPPSTTAEAEGGGDSQERDERAAKRAKRAAAAAAALDARLKNDDDEEEVVDDGRRRSPRKGTAASSAAARARARAVQAAKDKAKGKGKGKAGGNSGVKKGGFSLDSDEEEVVGAAVEEQVVGEVVEVEMQQEQTVVADGGVAETASAAVVAVEDTSAAAPSADPAVSVVESVEAVVVAPPPAPLRTASTLSTASSSAALLASTPLTSHASSLDLSANPFDDATSPGELARDEKRLVPRATFRSIEVWNPDWPVAGGKVGEVDDVGRTVSEWMHVAAKVRLVSTRVFSGDVAGLTHRLSRLQIHAY</sequence>
<comment type="caution">
    <text evidence="2">The sequence shown here is derived from an EMBL/GenBank/DDBJ whole genome shotgun (WGS) entry which is preliminary data.</text>
</comment>
<evidence type="ECO:0000256" key="1">
    <source>
        <dbReference type="SAM" id="MobiDB-lite"/>
    </source>
</evidence>
<feature type="region of interest" description="Disordered" evidence="1">
    <location>
        <begin position="80"/>
        <end position="190"/>
    </location>
</feature>
<dbReference type="Proteomes" id="UP001342314">
    <property type="component" value="Unassembled WGS sequence"/>
</dbReference>
<dbReference type="PANTHER" id="PTHR47204">
    <property type="entry name" value="OS02G0168900 PROTEIN"/>
    <property type="match status" value="1"/>
</dbReference>
<organism evidence="2 3">
    <name type="scientific">Rhodotorula paludigena</name>
    <dbReference type="NCBI Taxonomy" id="86838"/>
    <lineage>
        <taxon>Eukaryota</taxon>
        <taxon>Fungi</taxon>
        <taxon>Dikarya</taxon>
        <taxon>Basidiomycota</taxon>
        <taxon>Pucciniomycotina</taxon>
        <taxon>Microbotryomycetes</taxon>
        <taxon>Sporidiobolales</taxon>
        <taxon>Sporidiobolaceae</taxon>
        <taxon>Rhodotorula</taxon>
    </lineage>
</organism>
<dbReference type="Gene3D" id="2.40.128.680">
    <property type="match status" value="1"/>
</dbReference>
<dbReference type="PANTHER" id="PTHR47204:SF1">
    <property type="entry name" value="RIBONUCLEASE H2 SUBUNIT C"/>
    <property type="match status" value="1"/>
</dbReference>
<dbReference type="EMBL" id="BQKY01000017">
    <property type="protein sequence ID" value="GJN94512.1"/>
    <property type="molecule type" value="Genomic_DNA"/>
</dbReference>
<reference evidence="2 3" key="1">
    <citation type="submission" date="2021-12" db="EMBL/GenBank/DDBJ databases">
        <title>High titer production of polyol ester of fatty acids by Rhodotorula paludigena BS15 towards product separation-free biomass refinery.</title>
        <authorList>
            <person name="Mano J."/>
            <person name="Ono H."/>
            <person name="Tanaka T."/>
            <person name="Naito K."/>
            <person name="Sushida H."/>
            <person name="Ike M."/>
            <person name="Tokuyasu K."/>
            <person name="Kitaoka M."/>
        </authorList>
    </citation>
    <scope>NUCLEOTIDE SEQUENCE [LARGE SCALE GENOMIC DNA]</scope>
    <source>
        <strain evidence="2 3">BS15</strain>
    </source>
</reference>